<dbReference type="OrthoDB" id="203824at2759"/>
<dbReference type="GO" id="GO:0019321">
    <property type="term" value="P:pentose metabolic process"/>
    <property type="evidence" value="ECO:0007669"/>
    <property type="project" value="TreeGrafter"/>
</dbReference>
<dbReference type="InterPro" id="IPR018484">
    <property type="entry name" value="FGGY_N"/>
</dbReference>
<reference evidence="4 5" key="1">
    <citation type="journal article" date="2019" name="Genome Biol. Evol.">
        <title>Whole-Genome Sequencing of the Giant Devil Catfish, Bagarius yarrelli.</title>
        <authorList>
            <person name="Jiang W."/>
            <person name="Lv Y."/>
            <person name="Cheng L."/>
            <person name="Yang K."/>
            <person name="Chao B."/>
            <person name="Wang X."/>
            <person name="Li Y."/>
            <person name="Pan X."/>
            <person name="You X."/>
            <person name="Zhang Y."/>
            <person name="Yang J."/>
            <person name="Li J."/>
            <person name="Zhang X."/>
            <person name="Liu S."/>
            <person name="Sun C."/>
            <person name="Yang J."/>
            <person name="Shi Q."/>
        </authorList>
    </citation>
    <scope>NUCLEOTIDE SEQUENCE [LARGE SCALE GENOMIC DNA]</scope>
    <source>
        <strain evidence="4">JWS20170419001</strain>
        <tissue evidence="4">Muscle</tissue>
    </source>
</reference>
<dbReference type="InterPro" id="IPR043129">
    <property type="entry name" value="ATPase_NBD"/>
</dbReference>
<dbReference type="SUPFAM" id="SSF53067">
    <property type="entry name" value="Actin-like ATPase domain"/>
    <property type="match status" value="1"/>
</dbReference>
<protein>
    <submittedName>
        <fullName evidence="4">FGGY carbohydrate kinase domain-containing protein</fullName>
    </submittedName>
</protein>
<evidence type="ECO:0000313" key="5">
    <source>
        <dbReference type="Proteomes" id="UP000319801"/>
    </source>
</evidence>
<proteinExistence type="predicted"/>
<dbReference type="AlphaFoldDB" id="A0A556V0Y9"/>
<dbReference type="Pfam" id="PF00370">
    <property type="entry name" value="FGGY_N"/>
    <property type="match status" value="1"/>
</dbReference>
<evidence type="ECO:0000313" key="4">
    <source>
        <dbReference type="EMBL" id="TSR15992.1"/>
    </source>
</evidence>
<accession>A0A556V0Y9</accession>
<dbReference type="EMBL" id="VCAZ01000091">
    <property type="protein sequence ID" value="TSR15992.1"/>
    <property type="molecule type" value="Genomic_DNA"/>
</dbReference>
<evidence type="ECO:0000256" key="1">
    <source>
        <dbReference type="ARBA" id="ARBA00022679"/>
    </source>
</evidence>
<dbReference type="Proteomes" id="UP000319801">
    <property type="component" value="Unassembled WGS sequence"/>
</dbReference>
<sequence>MTSRWPVQDRCYVGVDVGSSSVRAALVSHDGRIIATAEEPIHIWQPQTDHYEQSSEDIWRKCCSTVKKVTAGIMKERVRGIGFDATCSLVVLDRNFRPVAVNKDGVSERNVVMWMDHRATEQASRITATKHRVLNAVGESRAKLLAGSDSLLRPARLFILENDRISSKV</sequence>
<keyword evidence="2 4" id="KW-0418">Kinase</keyword>
<keyword evidence="1" id="KW-0808">Transferase</keyword>
<name>A0A556V0Y9_BAGYA</name>
<dbReference type="Gene3D" id="3.30.420.40">
    <property type="match status" value="1"/>
</dbReference>
<dbReference type="PANTHER" id="PTHR43435:SF4">
    <property type="entry name" value="FGGY CARBOHYDRATE KINASE DOMAIN-CONTAINING PROTEIN"/>
    <property type="match status" value="1"/>
</dbReference>
<organism evidence="4 5">
    <name type="scientific">Bagarius yarrelli</name>
    <name type="common">Goonch</name>
    <name type="synonym">Bagrus yarrelli</name>
    <dbReference type="NCBI Taxonomy" id="175774"/>
    <lineage>
        <taxon>Eukaryota</taxon>
        <taxon>Metazoa</taxon>
        <taxon>Chordata</taxon>
        <taxon>Craniata</taxon>
        <taxon>Vertebrata</taxon>
        <taxon>Euteleostomi</taxon>
        <taxon>Actinopterygii</taxon>
        <taxon>Neopterygii</taxon>
        <taxon>Teleostei</taxon>
        <taxon>Ostariophysi</taxon>
        <taxon>Siluriformes</taxon>
        <taxon>Sisoridae</taxon>
        <taxon>Sisorinae</taxon>
        <taxon>Bagarius</taxon>
    </lineage>
</organism>
<dbReference type="GO" id="GO:0005737">
    <property type="term" value="C:cytoplasm"/>
    <property type="evidence" value="ECO:0007669"/>
    <property type="project" value="TreeGrafter"/>
</dbReference>
<dbReference type="GO" id="GO:0019150">
    <property type="term" value="F:D-ribulokinase activity"/>
    <property type="evidence" value="ECO:0007669"/>
    <property type="project" value="TreeGrafter"/>
</dbReference>
<comment type="caution">
    <text evidence="4">The sequence shown here is derived from an EMBL/GenBank/DDBJ whole genome shotgun (WGS) entry which is preliminary data.</text>
</comment>
<evidence type="ECO:0000256" key="2">
    <source>
        <dbReference type="ARBA" id="ARBA00022777"/>
    </source>
</evidence>
<feature type="domain" description="Carbohydrate kinase FGGY N-terminal" evidence="3">
    <location>
        <begin position="12"/>
        <end position="128"/>
    </location>
</feature>
<gene>
    <name evidence="4" type="ORF">Baya_11631</name>
</gene>
<evidence type="ECO:0000259" key="3">
    <source>
        <dbReference type="Pfam" id="PF00370"/>
    </source>
</evidence>
<dbReference type="PANTHER" id="PTHR43435">
    <property type="entry name" value="RIBULOKINASE"/>
    <property type="match status" value="1"/>
</dbReference>
<keyword evidence="5" id="KW-1185">Reference proteome</keyword>